<dbReference type="GO" id="GO:0008379">
    <property type="term" value="F:thioredoxin peroxidase activity"/>
    <property type="evidence" value="ECO:0007669"/>
    <property type="project" value="InterPro"/>
</dbReference>
<gene>
    <name evidence="7" type="ORF">C6I21_15830</name>
</gene>
<accession>A0A2P6MD79</accession>
<evidence type="ECO:0000313" key="8">
    <source>
        <dbReference type="Proteomes" id="UP000243650"/>
    </source>
</evidence>
<dbReference type="PANTHER" id="PTHR43110">
    <property type="entry name" value="THIOL PEROXIDASE"/>
    <property type="match status" value="1"/>
</dbReference>
<dbReference type="EMBL" id="PVNS01000022">
    <property type="protein sequence ID" value="PRO64238.1"/>
    <property type="molecule type" value="Genomic_DNA"/>
</dbReference>
<dbReference type="Gene3D" id="3.40.30.10">
    <property type="entry name" value="Glutaredoxin"/>
    <property type="match status" value="1"/>
</dbReference>
<comment type="caution">
    <text evidence="7">The sequence shown here is derived from an EMBL/GenBank/DDBJ whole genome shotgun (WGS) entry which is preliminary data.</text>
</comment>
<dbReference type="Pfam" id="PF08534">
    <property type="entry name" value="Redoxin"/>
    <property type="match status" value="1"/>
</dbReference>
<dbReference type="NCBIfam" id="NF001808">
    <property type="entry name" value="PRK00522.1"/>
    <property type="match status" value="1"/>
</dbReference>
<feature type="domain" description="Thioredoxin" evidence="6">
    <location>
        <begin position="18"/>
        <end position="165"/>
    </location>
</feature>
<dbReference type="CDD" id="cd03014">
    <property type="entry name" value="PRX_Atyp2cys"/>
    <property type="match status" value="1"/>
</dbReference>
<evidence type="ECO:0000256" key="2">
    <source>
        <dbReference type="ARBA" id="ARBA00022862"/>
    </source>
</evidence>
<dbReference type="RefSeq" id="WP_105960440.1">
    <property type="nucleotide sequence ID" value="NZ_PVNS01000022.1"/>
</dbReference>
<dbReference type="InterPro" id="IPR050455">
    <property type="entry name" value="Tpx_Peroxidase_subfamily"/>
</dbReference>
<keyword evidence="3" id="KW-0560">Oxidoreductase</keyword>
<protein>
    <submittedName>
        <fullName evidence="7">Thiol peroxidase</fullName>
    </submittedName>
</protein>
<keyword evidence="1 7" id="KW-0575">Peroxidase</keyword>
<organism evidence="7 8">
    <name type="scientific">Alkalicoccus urumqiensis</name>
    <name type="common">Bacillus urumqiensis</name>
    <dbReference type="NCBI Taxonomy" id="1548213"/>
    <lineage>
        <taxon>Bacteria</taxon>
        <taxon>Bacillati</taxon>
        <taxon>Bacillota</taxon>
        <taxon>Bacilli</taxon>
        <taxon>Bacillales</taxon>
        <taxon>Bacillaceae</taxon>
        <taxon>Alkalicoccus</taxon>
    </lineage>
</organism>
<dbReference type="InterPro" id="IPR018219">
    <property type="entry name" value="Tpx_CS"/>
</dbReference>
<dbReference type="OrthoDB" id="9781543at2"/>
<keyword evidence="8" id="KW-1185">Reference proteome</keyword>
<evidence type="ECO:0000256" key="3">
    <source>
        <dbReference type="ARBA" id="ARBA00023002"/>
    </source>
</evidence>
<dbReference type="PROSITE" id="PS51352">
    <property type="entry name" value="THIOREDOXIN_2"/>
    <property type="match status" value="1"/>
</dbReference>
<proteinExistence type="predicted"/>
<keyword evidence="4" id="KW-1015">Disulfide bond</keyword>
<name>A0A2P6MD79_ALKUR</name>
<evidence type="ECO:0000313" key="7">
    <source>
        <dbReference type="EMBL" id="PRO64238.1"/>
    </source>
</evidence>
<reference evidence="7 8" key="1">
    <citation type="submission" date="2018-03" db="EMBL/GenBank/DDBJ databases">
        <title>Bacillus urumqiensis sp. nov., a moderately haloalkaliphilic bacterium isolated from a salt lake.</title>
        <authorList>
            <person name="Zhao B."/>
            <person name="Liao Z."/>
        </authorList>
    </citation>
    <scope>NUCLEOTIDE SEQUENCE [LARGE SCALE GENOMIC DNA]</scope>
    <source>
        <strain evidence="7 8">BZ-SZ-XJ18</strain>
    </source>
</reference>
<dbReference type="InterPro" id="IPR013766">
    <property type="entry name" value="Thioredoxin_domain"/>
</dbReference>
<dbReference type="InterPro" id="IPR002065">
    <property type="entry name" value="TPX"/>
</dbReference>
<evidence type="ECO:0000259" key="6">
    <source>
        <dbReference type="PROSITE" id="PS51352"/>
    </source>
</evidence>
<dbReference type="Proteomes" id="UP000243650">
    <property type="component" value="Unassembled WGS sequence"/>
</dbReference>
<sequence length="165" mass="18128">MTSVTFKEKPMTLEGNSVKTGQQAPSFTVLAPDLSEKTFQPESGTKTLISVVPSVDTSVCDQQTRKLNEAVDQLGDAEIWTVSADLPFAQRRWCAAADLESAHIYSDHRDLDFGTKYGLVMKEMRLLARAVFVVDAQGTVTYSEVVPEVSSHPDYDKALDALKQA</sequence>
<evidence type="ECO:0000256" key="4">
    <source>
        <dbReference type="ARBA" id="ARBA00023157"/>
    </source>
</evidence>
<evidence type="ECO:0000256" key="1">
    <source>
        <dbReference type="ARBA" id="ARBA00022559"/>
    </source>
</evidence>
<dbReference type="PROSITE" id="PS01265">
    <property type="entry name" value="TPX"/>
    <property type="match status" value="1"/>
</dbReference>
<keyword evidence="5" id="KW-0676">Redox-active center</keyword>
<dbReference type="InterPro" id="IPR013740">
    <property type="entry name" value="Redoxin"/>
</dbReference>
<dbReference type="PANTHER" id="PTHR43110:SF1">
    <property type="entry name" value="THIOL PEROXIDASE"/>
    <property type="match status" value="1"/>
</dbReference>
<dbReference type="SUPFAM" id="SSF52833">
    <property type="entry name" value="Thioredoxin-like"/>
    <property type="match status" value="1"/>
</dbReference>
<dbReference type="AlphaFoldDB" id="A0A2P6MD79"/>
<dbReference type="InterPro" id="IPR036249">
    <property type="entry name" value="Thioredoxin-like_sf"/>
</dbReference>
<evidence type="ECO:0000256" key="5">
    <source>
        <dbReference type="ARBA" id="ARBA00023284"/>
    </source>
</evidence>
<keyword evidence="2" id="KW-0049">Antioxidant</keyword>